<dbReference type="EMBL" id="KN822252">
    <property type="protein sequence ID" value="KIM51531.1"/>
    <property type="molecule type" value="Genomic_DNA"/>
</dbReference>
<evidence type="ECO:0008006" key="4">
    <source>
        <dbReference type="Google" id="ProtNLM"/>
    </source>
</evidence>
<name>A0A0C3D615_9AGAM</name>
<dbReference type="AlphaFoldDB" id="A0A0C3D615"/>
<dbReference type="STRING" id="1036808.A0A0C3D615"/>
<dbReference type="Pfam" id="PF20414">
    <property type="entry name" value="DUF6698"/>
    <property type="match status" value="2"/>
</dbReference>
<evidence type="ECO:0000313" key="2">
    <source>
        <dbReference type="EMBL" id="KIM51531.1"/>
    </source>
</evidence>
<evidence type="ECO:0000313" key="3">
    <source>
        <dbReference type="Proteomes" id="UP000053989"/>
    </source>
</evidence>
<proteinExistence type="predicted"/>
<feature type="region of interest" description="Disordered" evidence="1">
    <location>
        <begin position="176"/>
        <end position="202"/>
    </location>
</feature>
<accession>A0A0C3D615</accession>
<feature type="compositionally biased region" description="Acidic residues" evidence="1">
    <location>
        <begin position="180"/>
        <end position="190"/>
    </location>
</feature>
<dbReference type="InterPro" id="IPR046521">
    <property type="entry name" value="DUF6698"/>
</dbReference>
<dbReference type="InParanoid" id="A0A0C3D615"/>
<dbReference type="HOGENOM" id="CLU_035918_5_0_1"/>
<gene>
    <name evidence="2" type="ORF">SCLCIDRAFT_33351</name>
</gene>
<organism evidence="2 3">
    <name type="scientific">Scleroderma citrinum Foug A</name>
    <dbReference type="NCBI Taxonomy" id="1036808"/>
    <lineage>
        <taxon>Eukaryota</taxon>
        <taxon>Fungi</taxon>
        <taxon>Dikarya</taxon>
        <taxon>Basidiomycota</taxon>
        <taxon>Agaricomycotina</taxon>
        <taxon>Agaricomycetes</taxon>
        <taxon>Agaricomycetidae</taxon>
        <taxon>Boletales</taxon>
        <taxon>Sclerodermatineae</taxon>
        <taxon>Sclerodermataceae</taxon>
        <taxon>Scleroderma</taxon>
    </lineage>
</organism>
<reference evidence="3" key="2">
    <citation type="submission" date="2015-01" db="EMBL/GenBank/DDBJ databases">
        <title>Evolutionary Origins and Diversification of the Mycorrhizal Mutualists.</title>
        <authorList>
            <consortium name="DOE Joint Genome Institute"/>
            <consortium name="Mycorrhizal Genomics Consortium"/>
            <person name="Kohler A."/>
            <person name="Kuo A."/>
            <person name="Nagy L.G."/>
            <person name="Floudas D."/>
            <person name="Copeland A."/>
            <person name="Barry K.W."/>
            <person name="Cichocki N."/>
            <person name="Veneault-Fourrey C."/>
            <person name="LaButti K."/>
            <person name="Lindquist E.A."/>
            <person name="Lipzen A."/>
            <person name="Lundell T."/>
            <person name="Morin E."/>
            <person name="Murat C."/>
            <person name="Riley R."/>
            <person name="Ohm R."/>
            <person name="Sun H."/>
            <person name="Tunlid A."/>
            <person name="Henrissat B."/>
            <person name="Grigoriev I.V."/>
            <person name="Hibbett D.S."/>
            <person name="Martin F."/>
        </authorList>
    </citation>
    <scope>NUCLEOTIDE SEQUENCE [LARGE SCALE GENOMIC DNA]</scope>
    <source>
        <strain evidence="3">Foug A</strain>
    </source>
</reference>
<reference evidence="2 3" key="1">
    <citation type="submission" date="2014-04" db="EMBL/GenBank/DDBJ databases">
        <authorList>
            <consortium name="DOE Joint Genome Institute"/>
            <person name="Kuo A."/>
            <person name="Kohler A."/>
            <person name="Nagy L.G."/>
            <person name="Floudas D."/>
            <person name="Copeland A."/>
            <person name="Barry K.W."/>
            <person name="Cichocki N."/>
            <person name="Veneault-Fourrey C."/>
            <person name="LaButti K."/>
            <person name="Lindquist E.A."/>
            <person name="Lipzen A."/>
            <person name="Lundell T."/>
            <person name="Morin E."/>
            <person name="Murat C."/>
            <person name="Sun H."/>
            <person name="Tunlid A."/>
            <person name="Henrissat B."/>
            <person name="Grigoriev I.V."/>
            <person name="Hibbett D.S."/>
            <person name="Martin F."/>
            <person name="Nordberg H.P."/>
            <person name="Cantor M.N."/>
            <person name="Hua S.X."/>
        </authorList>
    </citation>
    <scope>NUCLEOTIDE SEQUENCE [LARGE SCALE GENOMIC DNA]</scope>
    <source>
        <strain evidence="2 3">Foug A</strain>
    </source>
</reference>
<sequence length="324" mass="37076">MDAQFNPDLDIFTLHDRVEDLVNEGDRRACLELEGDTTANSEEQDRLYRGYKQLLRWIPSLKSDLAADSEDYEVKLIMKDLNKTADSARSDDTAGLKTAVVDWLMSIKPTPEPALESHRKDGRGFYHNTTDYTVTADSWPRFLYKSERYNPNNPVKGLFRNDLLVQAFKHIFTSPSSADSVDDIDQEEGTSTEPLPKRQKGLSEKRTRAHVAALLGMKSVNPHAIAYTAVQLCFALSSCNAWRLVDEDFNYVKFYKNILLFFEDTRTIREKDEISDLLYWWNRSVFGCSNASVYHPQPVEKMSVASTLRKRCERLAARGELPTV</sequence>
<dbReference type="Proteomes" id="UP000053989">
    <property type="component" value="Unassembled WGS sequence"/>
</dbReference>
<keyword evidence="3" id="KW-1185">Reference proteome</keyword>
<dbReference type="OrthoDB" id="2662502at2759"/>
<evidence type="ECO:0000256" key="1">
    <source>
        <dbReference type="SAM" id="MobiDB-lite"/>
    </source>
</evidence>
<protein>
    <recommendedName>
        <fullName evidence="4">Fungal-type protein kinase domain-containing protein</fullName>
    </recommendedName>
</protein>